<evidence type="ECO:0000256" key="2">
    <source>
        <dbReference type="ARBA" id="ARBA00007482"/>
    </source>
</evidence>
<dbReference type="GO" id="GO:0047631">
    <property type="term" value="F:ADP-ribose diphosphatase activity"/>
    <property type="evidence" value="ECO:0007669"/>
    <property type="project" value="UniProtKB-EC"/>
</dbReference>
<dbReference type="PANTHER" id="PTHR11839:SF5">
    <property type="entry name" value="ADP-RIBOSE PYROPHOSPHATASE"/>
    <property type="match status" value="1"/>
</dbReference>
<dbReference type="GO" id="GO:0006753">
    <property type="term" value="P:nucleoside phosphate metabolic process"/>
    <property type="evidence" value="ECO:0007669"/>
    <property type="project" value="TreeGrafter"/>
</dbReference>
<evidence type="ECO:0000256" key="7">
    <source>
        <dbReference type="ARBA" id="ARBA00022842"/>
    </source>
</evidence>
<keyword evidence="7 13" id="KW-0460">Magnesium</keyword>
<feature type="binding site" evidence="13">
    <location>
        <position position="105"/>
    </location>
    <ligand>
        <name>Mg(2+)</name>
        <dbReference type="ChEBI" id="CHEBI:18420"/>
        <label>1</label>
    </ligand>
</feature>
<dbReference type="GO" id="GO:0005829">
    <property type="term" value="C:cytosol"/>
    <property type="evidence" value="ECO:0007669"/>
    <property type="project" value="TreeGrafter"/>
</dbReference>
<dbReference type="PROSITE" id="PS51462">
    <property type="entry name" value="NUDIX"/>
    <property type="match status" value="1"/>
</dbReference>
<evidence type="ECO:0000259" key="14">
    <source>
        <dbReference type="PROSITE" id="PS51462"/>
    </source>
</evidence>
<comment type="cofactor">
    <cofactor evidence="1 13">
        <name>Mg(2+)</name>
        <dbReference type="ChEBI" id="CHEBI:18420"/>
    </cofactor>
</comment>
<dbReference type="PROSITE" id="PS00893">
    <property type="entry name" value="NUDIX_BOX"/>
    <property type="match status" value="1"/>
</dbReference>
<dbReference type="RefSeq" id="WP_083220481.1">
    <property type="nucleotide sequence ID" value="NZ_MARB01000001.1"/>
</dbReference>
<dbReference type="NCBIfam" id="TIGR00052">
    <property type="entry name" value="nudix-type nucleoside diphosphatase, YffH/AdpP family"/>
    <property type="match status" value="1"/>
</dbReference>
<dbReference type="PANTHER" id="PTHR11839">
    <property type="entry name" value="UDP/ADP-SUGAR PYROPHOSPHATASE"/>
    <property type="match status" value="1"/>
</dbReference>
<dbReference type="SUPFAM" id="SSF55811">
    <property type="entry name" value="Nudix"/>
    <property type="match status" value="1"/>
</dbReference>
<evidence type="ECO:0000256" key="13">
    <source>
        <dbReference type="PIRSR" id="PIRSR604385-2"/>
    </source>
</evidence>
<accession>A0A7Z0VQN4</accession>
<dbReference type="Gene3D" id="3.90.79.10">
    <property type="entry name" value="Nucleoside Triphosphate Pyrophosphohydrolase"/>
    <property type="match status" value="1"/>
</dbReference>
<keyword evidence="16" id="KW-1185">Reference proteome</keyword>
<evidence type="ECO:0000256" key="9">
    <source>
        <dbReference type="ARBA" id="ARBA00030162"/>
    </source>
</evidence>
<comment type="catalytic activity">
    <reaction evidence="12">
        <text>ADP-D-ribose + H2O = D-ribose 5-phosphate + AMP + 2 H(+)</text>
        <dbReference type="Rhea" id="RHEA:10412"/>
        <dbReference type="ChEBI" id="CHEBI:15377"/>
        <dbReference type="ChEBI" id="CHEBI:15378"/>
        <dbReference type="ChEBI" id="CHEBI:57967"/>
        <dbReference type="ChEBI" id="CHEBI:78346"/>
        <dbReference type="ChEBI" id="CHEBI:456215"/>
        <dbReference type="EC" id="3.6.1.13"/>
    </reaction>
</comment>
<dbReference type="InterPro" id="IPR020084">
    <property type="entry name" value="NUDIX_hydrolase_CS"/>
</dbReference>
<evidence type="ECO:0000256" key="6">
    <source>
        <dbReference type="ARBA" id="ARBA00022801"/>
    </source>
</evidence>
<evidence type="ECO:0000313" key="16">
    <source>
        <dbReference type="Proteomes" id="UP000094769"/>
    </source>
</evidence>
<keyword evidence="6 15" id="KW-0378">Hydrolase</keyword>
<evidence type="ECO:0000256" key="3">
    <source>
        <dbReference type="ARBA" id="ARBA00012453"/>
    </source>
</evidence>
<dbReference type="GO" id="GO:0019144">
    <property type="term" value="F:ADP-sugar diphosphatase activity"/>
    <property type="evidence" value="ECO:0007669"/>
    <property type="project" value="TreeGrafter"/>
</dbReference>
<name>A0A7Z0VQN4_9GAMM</name>
<dbReference type="OrthoDB" id="5292471at2"/>
<evidence type="ECO:0000256" key="10">
    <source>
        <dbReference type="ARBA" id="ARBA00030308"/>
    </source>
</evidence>
<feature type="binding site" evidence="13">
    <location>
        <position position="153"/>
    </location>
    <ligand>
        <name>Mg(2+)</name>
        <dbReference type="ChEBI" id="CHEBI:18420"/>
        <label>1</label>
    </ligand>
</feature>
<evidence type="ECO:0000256" key="11">
    <source>
        <dbReference type="ARBA" id="ARBA00033056"/>
    </source>
</evidence>
<protein>
    <recommendedName>
        <fullName evidence="4">ADP-ribose pyrophosphatase</fullName>
        <ecNumber evidence="3">3.6.1.13</ecNumber>
    </recommendedName>
    <alternativeName>
        <fullName evidence="9">ADP-ribose diphosphatase</fullName>
    </alternativeName>
    <alternativeName>
        <fullName evidence="11">ADP-ribose phosphohydrolase</fullName>
    </alternativeName>
    <alternativeName>
        <fullName evidence="10">Adenosine diphosphoribose pyrophosphatase</fullName>
    </alternativeName>
</protein>
<sequence>MQYQYELIESDPVYRGFLKVNRYRLRHDLYLGGKSEELIRERLEQLRAVSVLLYDPNLDQVVLVEQFRIGAVGKEKIPWILETVGGFTPVGESDESVARREALEEANCEIGHIVHICEFMVSPGISVDRISLYCGEVDASNAAGVHGLDHEGEDIRVVVMDSEKAIAELYTGRANSTSIIIALQWLALNRERIRKKWLT</sequence>
<feature type="domain" description="Nudix hydrolase" evidence="14">
    <location>
        <begin position="44"/>
        <end position="187"/>
    </location>
</feature>
<comment type="similarity">
    <text evidence="2">Belongs to the Nudix hydrolase family. NudF subfamily.</text>
</comment>
<dbReference type="InterPro" id="IPR004385">
    <property type="entry name" value="NDP_pyrophosphatase"/>
</dbReference>
<keyword evidence="5 13" id="KW-0479">Metal-binding</keyword>
<dbReference type="GO" id="GO:0046872">
    <property type="term" value="F:metal ion binding"/>
    <property type="evidence" value="ECO:0007669"/>
    <property type="project" value="UniProtKB-KW"/>
</dbReference>
<evidence type="ECO:0000256" key="8">
    <source>
        <dbReference type="ARBA" id="ARBA00025164"/>
    </source>
</evidence>
<dbReference type="InterPro" id="IPR000086">
    <property type="entry name" value="NUDIX_hydrolase_dom"/>
</dbReference>
<evidence type="ECO:0000256" key="1">
    <source>
        <dbReference type="ARBA" id="ARBA00001946"/>
    </source>
</evidence>
<dbReference type="CDD" id="cd24155">
    <property type="entry name" value="NUDIX_ADPRase"/>
    <property type="match status" value="1"/>
</dbReference>
<dbReference type="InterPro" id="IPR015797">
    <property type="entry name" value="NUDIX_hydrolase-like_dom_sf"/>
</dbReference>
<comment type="function">
    <text evidence="8">Acts on ADP-mannose and ADP-glucose as well as ADP-ribose. Prevents glycogen biosynthesis. The reaction catalyzed by this enzyme is a limiting step of the gluconeogenic process.</text>
</comment>
<evidence type="ECO:0000313" key="15">
    <source>
        <dbReference type="EMBL" id="ODJ89720.1"/>
    </source>
</evidence>
<organism evidence="15 16">
    <name type="scientific">Candidatus Thiodiazotropha endolucinida</name>
    <dbReference type="NCBI Taxonomy" id="1655433"/>
    <lineage>
        <taxon>Bacteria</taxon>
        <taxon>Pseudomonadati</taxon>
        <taxon>Pseudomonadota</taxon>
        <taxon>Gammaproteobacteria</taxon>
        <taxon>Chromatiales</taxon>
        <taxon>Sedimenticolaceae</taxon>
        <taxon>Candidatus Thiodiazotropha</taxon>
    </lineage>
</organism>
<dbReference type="Proteomes" id="UP000094769">
    <property type="component" value="Unassembled WGS sequence"/>
</dbReference>
<evidence type="ECO:0000256" key="12">
    <source>
        <dbReference type="ARBA" id="ARBA00049546"/>
    </source>
</evidence>
<dbReference type="Pfam" id="PF00293">
    <property type="entry name" value="NUDIX"/>
    <property type="match status" value="1"/>
</dbReference>
<feature type="binding site" evidence="13">
    <location>
        <position position="101"/>
    </location>
    <ligand>
        <name>Mg(2+)</name>
        <dbReference type="ChEBI" id="CHEBI:18420"/>
        <label>1</label>
    </ligand>
</feature>
<dbReference type="GO" id="GO:0019693">
    <property type="term" value="P:ribose phosphate metabolic process"/>
    <property type="evidence" value="ECO:0007669"/>
    <property type="project" value="TreeGrafter"/>
</dbReference>
<reference evidence="15 16" key="1">
    <citation type="submission" date="2016-06" db="EMBL/GenBank/DDBJ databases">
        <title>Genome sequence of endosymbiont of Candidatus Endolucinida thiodiazotropha.</title>
        <authorList>
            <person name="Poehlein A."/>
            <person name="Koenig S."/>
            <person name="Heiden S.E."/>
            <person name="Thuermer A."/>
            <person name="Voget S."/>
            <person name="Daniel R."/>
            <person name="Markert S."/>
            <person name="Gros O."/>
            <person name="Schweder T."/>
        </authorList>
    </citation>
    <scope>NUCLEOTIDE SEQUENCE [LARGE SCALE GENOMIC DNA]</scope>
    <source>
        <strain evidence="15 16">COS</strain>
    </source>
</reference>
<dbReference type="EC" id="3.6.1.13" evidence="3"/>
<comment type="caution">
    <text evidence="15">The sequence shown here is derived from an EMBL/GenBank/DDBJ whole genome shotgun (WGS) entry which is preliminary data.</text>
</comment>
<gene>
    <name evidence="15" type="primary">nudF</name>
    <name evidence="15" type="ORF">CODIS_02800</name>
</gene>
<dbReference type="AlphaFoldDB" id="A0A7Z0VQN4"/>
<evidence type="ECO:0000256" key="5">
    <source>
        <dbReference type="ARBA" id="ARBA00022723"/>
    </source>
</evidence>
<proteinExistence type="inferred from homology"/>
<evidence type="ECO:0000256" key="4">
    <source>
        <dbReference type="ARBA" id="ARBA00013297"/>
    </source>
</evidence>
<dbReference type="EMBL" id="MARB01000001">
    <property type="protein sequence ID" value="ODJ89720.1"/>
    <property type="molecule type" value="Genomic_DNA"/>
</dbReference>